<keyword evidence="6" id="KW-0503">Monooxygenase</keyword>
<evidence type="ECO:0000256" key="5">
    <source>
        <dbReference type="ARBA" id="ARBA00023002"/>
    </source>
</evidence>
<reference evidence="8 9" key="1">
    <citation type="submission" date="2014-07" db="EMBL/GenBank/DDBJ databases">
        <title>Draft Genome Sequence of Gephyronic Acid Producer, Cystobacter violaceus Strain Cb vi76.</title>
        <authorList>
            <person name="Stevens D.C."/>
            <person name="Young J."/>
            <person name="Carmichael R."/>
            <person name="Tan J."/>
            <person name="Taylor R.E."/>
        </authorList>
    </citation>
    <scope>NUCLEOTIDE SEQUENCE [LARGE SCALE GENOMIC DNA]</scope>
    <source>
        <strain evidence="8 9">Cb vi76</strain>
    </source>
</reference>
<evidence type="ECO:0000313" key="8">
    <source>
        <dbReference type="EMBL" id="KFA92720.1"/>
    </source>
</evidence>
<evidence type="ECO:0000256" key="2">
    <source>
        <dbReference type="ARBA" id="ARBA00022630"/>
    </source>
</evidence>
<dbReference type="EMBL" id="JPMI01000080">
    <property type="protein sequence ID" value="KFA92720.1"/>
    <property type="molecule type" value="Genomic_DNA"/>
</dbReference>
<evidence type="ECO:0000256" key="4">
    <source>
        <dbReference type="ARBA" id="ARBA00022857"/>
    </source>
</evidence>
<proteinExistence type="predicted"/>
<keyword evidence="3" id="KW-0274">FAD</keyword>
<feature type="domain" description="FAD-binding" evidence="7">
    <location>
        <begin position="6"/>
        <end position="333"/>
    </location>
</feature>
<evidence type="ECO:0000256" key="3">
    <source>
        <dbReference type="ARBA" id="ARBA00022827"/>
    </source>
</evidence>
<accession>A0A084SW85</accession>
<dbReference type="GO" id="GO:0071949">
    <property type="term" value="F:FAD binding"/>
    <property type="evidence" value="ECO:0007669"/>
    <property type="project" value="InterPro"/>
</dbReference>
<organism evidence="8 9">
    <name type="scientific">Archangium violaceum Cb vi76</name>
    <dbReference type="NCBI Taxonomy" id="1406225"/>
    <lineage>
        <taxon>Bacteria</taxon>
        <taxon>Pseudomonadati</taxon>
        <taxon>Myxococcota</taxon>
        <taxon>Myxococcia</taxon>
        <taxon>Myxococcales</taxon>
        <taxon>Cystobacterineae</taxon>
        <taxon>Archangiaceae</taxon>
        <taxon>Archangium</taxon>
    </lineage>
</organism>
<keyword evidence="2" id="KW-0285">Flavoprotein</keyword>
<dbReference type="GO" id="GO:0004502">
    <property type="term" value="F:kynurenine 3-monooxygenase activity"/>
    <property type="evidence" value="ECO:0007669"/>
    <property type="project" value="TreeGrafter"/>
</dbReference>
<protein>
    <recommendedName>
        <fullName evidence="7">FAD-binding domain-containing protein</fullName>
    </recommendedName>
</protein>
<keyword evidence="5" id="KW-0560">Oxidoreductase</keyword>
<comment type="cofactor">
    <cofactor evidence="1">
        <name>FAD</name>
        <dbReference type="ChEBI" id="CHEBI:57692"/>
    </cofactor>
</comment>
<dbReference type="InterPro" id="IPR036188">
    <property type="entry name" value="FAD/NAD-bd_sf"/>
</dbReference>
<evidence type="ECO:0000256" key="1">
    <source>
        <dbReference type="ARBA" id="ARBA00001974"/>
    </source>
</evidence>
<dbReference type="GO" id="GO:0070189">
    <property type="term" value="P:kynurenine metabolic process"/>
    <property type="evidence" value="ECO:0007669"/>
    <property type="project" value="TreeGrafter"/>
</dbReference>
<dbReference type="Gene3D" id="3.50.50.60">
    <property type="entry name" value="FAD/NAD(P)-binding domain"/>
    <property type="match status" value="1"/>
</dbReference>
<evidence type="ECO:0000256" key="6">
    <source>
        <dbReference type="ARBA" id="ARBA00023033"/>
    </source>
</evidence>
<dbReference type="PANTHER" id="PTHR46028">
    <property type="entry name" value="KYNURENINE 3-MONOOXYGENASE"/>
    <property type="match status" value="1"/>
</dbReference>
<dbReference type="Proteomes" id="UP000028547">
    <property type="component" value="Unassembled WGS sequence"/>
</dbReference>
<gene>
    <name evidence="8" type="ORF">Q664_14080</name>
</gene>
<evidence type="ECO:0000259" key="7">
    <source>
        <dbReference type="Pfam" id="PF01494"/>
    </source>
</evidence>
<dbReference type="SUPFAM" id="SSF51905">
    <property type="entry name" value="FAD/NAD(P)-binding domain"/>
    <property type="match status" value="1"/>
</dbReference>
<dbReference type="PRINTS" id="PR00420">
    <property type="entry name" value="RNGMNOXGNASE"/>
</dbReference>
<dbReference type="Pfam" id="PF01494">
    <property type="entry name" value="FAD_binding_3"/>
    <property type="match status" value="1"/>
</dbReference>
<keyword evidence="4" id="KW-0521">NADP</keyword>
<dbReference type="PANTHER" id="PTHR46028:SF2">
    <property type="entry name" value="KYNURENINE 3-MONOOXYGENASE"/>
    <property type="match status" value="1"/>
</dbReference>
<dbReference type="RefSeq" id="WP_043394463.1">
    <property type="nucleotide sequence ID" value="NZ_JPMI01000080.1"/>
</dbReference>
<dbReference type="AlphaFoldDB" id="A0A084SW85"/>
<comment type="caution">
    <text evidence="8">The sequence shown here is derived from an EMBL/GenBank/DDBJ whole genome shotgun (WGS) entry which is preliminary data.</text>
</comment>
<name>A0A084SW85_9BACT</name>
<evidence type="ECO:0000313" key="9">
    <source>
        <dbReference type="Proteomes" id="UP000028547"/>
    </source>
</evidence>
<sequence>MSSSDEVIIVGGGPVGSVLALFLARRGLKVDVFDRDSGLRTDLSIRPTVNLTLCERGLRVLRTLGVEEQVREATVPLYGRAVHGRDGSTTFQPYGNSREALQCISRNKLYEMLLRCAQQQPGVTYHFGQRCLDVDLESNTLTFQDLQTGTTLQRQAQRIVGADGAFSIVRQRLQRSSRFDYSQQFFPHSYVELTVPLQPGGRPPFERNAIHFWPDGEVGLLGMPNFDGSLMLMLQLPAEGGDCSFEGLRTPESVRRLFEERFPQLVPLMPDLATEFFSRRPNPLVTIRCSPWFHQDKVVLVGDAAHALVPFYGQGINAGFEDCATLDECLTTHEGAWGPAFRDYSRLRKPNLDLISDLALQHFWELRERVGDPSFHLRRKLERKVNSLYPDKYQSLYSMISFTPMSYVEAWKKEQEHQALIEQLMRLDDIEQRWDGPEVEAAIHQMMGARR</sequence>
<dbReference type="InterPro" id="IPR002938">
    <property type="entry name" value="FAD-bd"/>
</dbReference>